<feature type="transmembrane region" description="Helical" evidence="3">
    <location>
        <begin position="26"/>
        <end position="49"/>
    </location>
</feature>
<dbReference type="Gene3D" id="3.30.70.270">
    <property type="match status" value="1"/>
</dbReference>
<dbReference type="PROSITE" id="PS50887">
    <property type="entry name" value="GGDEF"/>
    <property type="match status" value="1"/>
</dbReference>
<organism evidence="5 6">
    <name type="scientific">Thalassospira marina</name>
    <dbReference type="NCBI Taxonomy" id="2048283"/>
    <lineage>
        <taxon>Bacteria</taxon>
        <taxon>Pseudomonadati</taxon>
        <taxon>Pseudomonadota</taxon>
        <taxon>Alphaproteobacteria</taxon>
        <taxon>Rhodospirillales</taxon>
        <taxon>Thalassospiraceae</taxon>
        <taxon>Thalassospira</taxon>
    </lineage>
</organism>
<dbReference type="NCBIfam" id="TIGR00254">
    <property type="entry name" value="GGDEF"/>
    <property type="match status" value="1"/>
</dbReference>
<evidence type="ECO:0000313" key="6">
    <source>
        <dbReference type="Proteomes" id="UP000233458"/>
    </source>
</evidence>
<dbReference type="SUPFAM" id="SSF55073">
    <property type="entry name" value="Nucleotide cyclase"/>
    <property type="match status" value="1"/>
</dbReference>
<feature type="transmembrane region" description="Helical" evidence="3">
    <location>
        <begin position="216"/>
        <end position="235"/>
    </location>
</feature>
<dbReference type="PANTHER" id="PTHR45138:SF9">
    <property type="entry name" value="DIGUANYLATE CYCLASE DGCM-RELATED"/>
    <property type="match status" value="1"/>
</dbReference>
<dbReference type="EMBL" id="CP024199">
    <property type="protein sequence ID" value="AUG53567.1"/>
    <property type="molecule type" value="Genomic_DNA"/>
</dbReference>
<dbReference type="EC" id="2.7.7.65" evidence="1"/>
<dbReference type="PANTHER" id="PTHR45138">
    <property type="entry name" value="REGULATORY COMPONENTS OF SENSORY TRANSDUCTION SYSTEM"/>
    <property type="match status" value="1"/>
</dbReference>
<dbReference type="InterPro" id="IPR043128">
    <property type="entry name" value="Rev_trsase/Diguanyl_cyclase"/>
</dbReference>
<dbReference type="Pfam" id="PF00990">
    <property type="entry name" value="GGDEF"/>
    <property type="match status" value="1"/>
</dbReference>
<evidence type="ECO:0000256" key="3">
    <source>
        <dbReference type="SAM" id="Phobius"/>
    </source>
</evidence>
<feature type="transmembrane region" description="Helical" evidence="3">
    <location>
        <begin position="247"/>
        <end position="275"/>
    </location>
</feature>
<dbReference type="CDD" id="cd01949">
    <property type="entry name" value="GGDEF"/>
    <property type="match status" value="1"/>
</dbReference>
<reference evidence="5 6" key="1">
    <citation type="submission" date="2017-10" db="EMBL/GenBank/DDBJ databases">
        <title>Biodiversity and function of Thalassospira species in the particle-attached aromatic-hydrocarbon-degrading consortia from the surface seawater of the China South Sea.</title>
        <authorList>
            <person name="Dong C."/>
            <person name="Liu R."/>
            <person name="Shao Z."/>
        </authorList>
    </citation>
    <scope>NUCLEOTIDE SEQUENCE [LARGE SCALE GENOMIC DNA]</scope>
    <source>
        <strain evidence="5 6">CSC3H3</strain>
    </source>
</reference>
<feature type="transmembrane region" description="Helical" evidence="3">
    <location>
        <begin position="142"/>
        <end position="164"/>
    </location>
</feature>
<feature type="domain" description="GGDEF" evidence="4">
    <location>
        <begin position="358"/>
        <end position="494"/>
    </location>
</feature>
<accession>A0ABM6QAH5</accession>
<dbReference type="InterPro" id="IPR000160">
    <property type="entry name" value="GGDEF_dom"/>
</dbReference>
<evidence type="ECO:0000259" key="4">
    <source>
        <dbReference type="PROSITE" id="PS50887"/>
    </source>
</evidence>
<keyword evidence="6" id="KW-1185">Reference proteome</keyword>
<evidence type="ECO:0000313" key="5">
    <source>
        <dbReference type="EMBL" id="AUG53567.1"/>
    </source>
</evidence>
<keyword evidence="3" id="KW-1133">Transmembrane helix</keyword>
<sequence length="494" mass="52811">MAGECRGLLVREMNSSSGTRADKPSIASLVSAVSIVGAFVFVLSLFGILTRPENMLAALWPANAMLTALLVRNQRLHNPAGWLGAVIGFVAADLVTGSLLVVSVALTVANLSGVAVGVTLLRQLSGEDINLRRPLSIRNLCVISLLTAGTSGAVGAVVSTLAFGNEPVTAFLFWFSAEFANYVVILPFTLTITCCREPLKQIAQFCREFSFGLEKLKPYAPVAALVFSLALVQVVGGPGAIVFPVPALLWCALVYPLQVTAFIVFLVSQALIFVLEFNLLDSLPANMDAYSGVVSTRLGIALLAIGPLTVASINVARSALMEQLAHAAQHDFLTGLLSRRAFVNLGNALVSQLAERHGSLTIIVIDIDHFKQINDTYGHAMGDHVLAKVAEIIRAHLRGNDLVGRLGGEEFALLLPDIKADDANNIAQQIRQAVEKADVRQGRDDNARTISITISAGMISREMASSSSLDQLILEADEMMYEAKRAGRNQVLVQ</sequence>
<name>A0ABM6QAH5_9PROT</name>
<protein>
    <recommendedName>
        <fullName evidence="1">diguanylate cyclase</fullName>
        <ecNumber evidence="1">2.7.7.65</ecNumber>
    </recommendedName>
</protein>
<dbReference type="Proteomes" id="UP000233458">
    <property type="component" value="Chromosome"/>
</dbReference>
<evidence type="ECO:0000256" key="2">
    <source>
        <dbReference type="ARBA" id="ARBA00034247"/>
    </source>
</evidence>
<feature type="transmembrane region" description="Helical" evidence="3">
    <location>
        <begin position="170"/>
        <end position="195"/>
    </location>
</feature>
<feature type="transmembrane region" description="Helical" evidence="3">
    <location>
        <begin position="101"/>
        <end position="121"/>
    </location>
</feature>
<feature type="transmembrane region" description="Helical" evidence="3">
    <location>
        <begin position="296"/>
        <end position="316"/>
    </location>
</feature>
<gene>
    <name evidence="5" type="ORF">CSC3H3_13210</name>
</gene>
<keyword evidence="3" id="KW-0472">Membrane</keyword>
<keyword evidence="3" id="KW-0812">Transmembrane</keyword>
<dbReference type="SMART" id="SM00267">
    <property type="entry name" value="GGDEF"/>
    <property type="match status" value="1"/>
</dbReference>
<dbReference type="InterPro" id="IPR029787">
    <property type="entry name" value="Nucleotide_cyclase"/>
</dbReference>
<dbReference type="InterPro" id="IPR050469">
    <property type="entry name" value="Diguanylate_Cyclase"/>
</dbReference>
<evidence type="ECO:0000256" key="1">
    <source>
        <dbReference type="ARBA" id="ARBA00012528"/>
    </source>
</evidence>
<comment type="catalytic activity">
    <reaction evidence="2">
        <text>2 GTP = 3',3'-c-di-GMP + 2 diphosphate</text>
        <dbReference type="Rhea" id="RHEA:24898"/>
        <dbReference type="ChEBI" id="CHEBI:33019"/>
        <dbReference type="ChEBI" id="CHEBI:37565"/>
        <dbReference type="ChEBI" id="CHEBI:58805"/>
        <dbReference type="EC" id="2.7.7.65"/>
    </reaction>
</comment>
<proteinExistence type="predicted"/>